<feature type="domain" description="Acyl-CoA dehydrogenase/oxidase N-terminal" evidence="3">
    <location>
        <begin position="17"/>
        <end position="125"/>
    </location>
</feature>
<dbReference type="InterPro" id="IPR006091">
    <property type="entry name" value="Acyl-CoA_Oxase/DH_mid-dom"/>
</dbReference>
<evidence type="ECO:0000313" key="5">
    <source>
        <dbReference type="Proteomes" id="UP000248597"/>
    </source>
</evidence>
<dbReference type="PANTHER" id="PTHR43292">
    <property type="entry name" value="ACYL-COA DEHYDROGENASE"/>
    <property type="match status" value="1"/>
</dbReference>
<dbReference type="GO" id="GO:0003995">
    <property type="term" value="F:acyl-CoA dehydrogenase activity"/>
    <property type="evidence" value="ECO:0007669"/>
    <property type="project" value="InterPro"/>
</dbReference>
<evidence type="ECO:0000259" key="2">
    <source>
        <dbReference type="Pfam" id="PF02770"/>
    </source>
</evidence>
<gene>
    <name evidence="4" type="ORF">DI569_13335</name>
</gene>
<dbReference type="InterPro" id="IPR052161">
    <property type="entry name" value="Mycobact_Acyl-CoA_DH"/>
</dbReference>
<protein>
    <submittedName>
        <fullName evidence="4">Acyl-CoA dehydrogenase</fullName>
    </submittedName>
</protein>
<dbReference type="GO" id="GO:0005886">
    <property type="term" value="C:plasma membrane"/>
    <property type="evidence" value="ECO:0007669"/>
    <property type="project" value="TreeGrafter"/>
</dbReference>
<dbReference type="InterPro" id="IPR013786">
    <property type="entry name" value="AcylCoA_DH/ox_N"/>
</dbReference>
<dbReference type="GO" id="GO:0050660">
    <property type="term" value="F:flavin adenine dinucleotide binding"/>
    <property type="evidence" value="ECO:0007669"/>
    <property type="project" value="InterPro"/>
</dbReference>
<sequence length="379" mass="40854">MQGFALHPFDPPGDIPALRAELRAWLRDNQPRNDVVDRANCWASFDVGFSRALGAAGYIGMTLPARYGGGDRHPLERYVVIEELLAAGAPVGAHWIADRQTGPLILRYGSEAQRQHYLPGIARGELYACIGLSEPGAGSDLASVRTSARETAEGWRVDGQKIWTTGAHLSHVILALVRTEEGSERNAGLSQLLIDLDTPGVTVRPIIDMAGHHDFNEIFFDDVLVPHGALIGTRGEGWKQVTAELGLERSGPERYLSSHALLAALIDSAGPEPAPDVAALIGELAAEMWTLRQLSMSTAAKLAAGEDPMVEASVVKELGNAFEQDMPRRVQAIVDCGWDDSDDLARLLRALLIASPSFSLRGGTREVIRGIIARGLGLR</sequence>
<dbReference type="Gene3D" id="1.10.540.10">
    <property type="entry name" value="Acyl-CoA dehydrogenase/oxidase, N-terminal domain"/>
    <property type="match status" value="1"/>
</dbReference>
<feature type="domain" description="Acyl-CoA oxidase/dehydrogenase middle" evidence="2">
    <location>
        <begin position="129"/>
        <end position="223"/>
    </location>
</feature>
<proteinExistence type="predicted"/>
<reference evidence="4 5" key="1">
    <citation type="submission" date="2017-08" db="EMBL/GenBank/DDBJ databases">
        <title>Infants hospitalized years apart are colonized by the same room-sourced microbial strains.</title>
        <authorList>
            <person name="Brooks B."/>
            <person name="Olm M.R."/>
            <person name="Firek B.A."/>
            <person name="Baker R."/>
            <person name="Thomas B.C."/>
            <person name="Morowitz M.J."/>
            <person name="Banfield J.F."/>
        </authorList>
    </citation>
    <scope>NUCLEOTIDE SEQUENCE [LARGE SCALE GENOMIC DNA]</scope>
    <source>
        <strain evidence="4">S2_005_003_R2_47</strain>
    </source>
</reference>
<evidence type="ECO:0000259" key="3">
    <source>
        <dbReference type="Pfam" id="PF02771"/>
    </source>
</evidence>
<dbReference type="AlphaFoldDB" id="A0A2W5N4N9"/>
<dbReference type="InterPro" id="IPR009100">
    <property type="entry name" value="AcylCoA_DH/oxidase_NM_dom_sf"/>
</dbReference>
<dbReference type="EMBL" id="QFPJ01000037">
    <property type="protein sequence ID" value="PZQ21070.1"/>
    <property type="molecule type" value="Genomic_DNA"/>
</dbReference>
<dbReference type="PANTHER" id="PTHR43292:SF4">
    <property type="entry name" value="ACYL-COA DEHYDROGENASE FADE34"/>
    <property type="match status" value="1"/>
</dbReference>
<evidence type="ECO:0000256" key="1">
    <source>
        <dbReference type="ARBA" id="ARBA00023002"/>
    </source>
</evidence>
<name>A0A2W5N4N9_SPHMC</name>
<dbReference type="Proteomes" id="UP000248597">
    <property type="component" value="Unassembled WGS sequence"/>
</dbReference>
<dbReference type="Pfam" id="PF02771">
    <property type="entry name" value="Acyl-CoA_dh_N"/>
    <property type="match status" value="1"/>
</dbReference>
<accession>A0A2W5N4N9</accession>
<evidence type="ECO:0000313" key="4">
    <source>
        <dbReference type="EMBL" id="PZQ21070.1"/>
    </source>
</evidence>
<dbReference type="InterPro" id="IPR046373">
    <property type="entry name" value="Acyl-CoA_Oxase/DH_mid-dom_sf"/>
</dbReference>
<organism evidence="4 5">
    <name type="scientific">Sphingopyxis macrogoltabida</name>
    <name type="common">Sphingomonas macrogoltabidus</name>
    <dbReference type="NCBI Taxonomy" id="33050"/>
    <lineage>
        <taxon>Bacteria</taxon>
        <taxon>Pseudomonadati</taxon>
        <taxon>Pseudomonadota</taxon>
        <taxon>Alphaproteobacteria</taxon>
        <taxon>Sphingomonadales</taxon>
        <taxon>Sphingomonadaceae</taxon>
        <taxon>Sphingopyxis</taxon>
    </lineage>
</organism>
<dbReference type="Gene3D" id="1.20.140.10">
    <property type="entry name" value="Butyryl-CoA Dehydrogenase, subunit A, domain 3"/>
    <property type="match status" value="1"/>
</dbReference>
<dbReference type="InterPro" id="IPR037069">
    <property type="entry name" value="AcylCoA_DH/ox_N_sf"/>
</dbReference>
<dbReference type="Gene3D" id="2.40.110.10">
    <property type="entry name" value="Butyryl-CoA Dehydrogenase, subunit A, domain 2"/>
    <property type="match status" value="1"/>
</dbReference>
<dbReference type="PROSITE" id="PS00072">
    <property type="entry name" value="ACYL_COA_DH_1"/>
    <property type="match status" value="1"/>
</dbReference>
<keyword evidence="1" id="KW-0560">Oxidoreductase</keyword>
<comment type="caution">
    <text evidence="4">The sequence shown here is derived from an EMBL/GenBank/DDBJ whole genome shotgun (WGS) entry which is preliminary data.</text>
</comment>
<dbReference type="InterPro" id="IPR006089">
    <property type="entry name" value="Acyl-CoA_DH_CS"/>
</dbReference>
<dbReference type="Pfam" id="PF02770">
    <property type="entry name" value="Acyl-CoA_dh_M"/>
    <property type="match status" value="1"/>
</dbReference>
<dbReference type="SUPFAM" id="SSF56645">
    <property type="entry name" value="Acyl-CoA dehydrogenase NM domain-like"/>
    <property type="match status" value="1"/>
</dbReference>